<dbReference type="Proteomes" id="UP001367508">
    <property type="component" value="Unassembled WGS sequence"/>
</dbReference>
<comment type="caution">
    <text evidence="1">The sequence shown here is derived from an EMBL/GenBank/DDBJ whole genome shotgun (WGS) entry which is preliminary data.</text>
</comment>
<reference evidence="1 2" key="1">
    <citation type="submission" date="2024-01" db="EMBL/GenBank/DDBJ databases">
        <title>The genomes of 5 underutilized Papilionoideae crops provide insights into root nodulation and disease resistanc.</title>
        <authorList>
            <person name="Jiang F."/>
        </authorList>
    </citation>
    <scope>NUCLEOTIDE SEQUENCE [LARGE SCALE GENOMIC DNA]</scope>
    <source>
        <strain evidence="1">LVBAO_FW01</strain>
        <tissue evidence="1">Leaves</tissue>
    </source>
</reference>
<gene>
    <name evidence="1" type="ORF">VNO77_19802</name>
</gene>
<name>A0AAN9LNG6_CANGL</name>
<accession>A0AAN9LNG6</accession>
<keyword evidence="2" id="KW-1185">Reference proteome</keyword>
<evidence type="ECO:0000313" key="1">
    <source>
        <dbReference type="EMBL" id="KAK7339151.1"/>
    </source>
</evidence>
<dbReference type="AlphaFoldDB" id="A0AAN9LNG6"/>
<evidence type="ECO:0000313" key="2">
    <source>
        <dbReference type="Proteomes" id="UP001367508"/>
    </source>
</evidence>
<dbReference type="EMBL" id="JAYMYQ010000004">
    <property type="protein sequence ID" value="KAK7339151.1"/>
    <property type="molecule type" value="Genomic_DNA"/>
</dbReference>
<protein>
    <submittedName>
        <fullName evidence="1">Uncharacterized protein</fullName>
    </submittedName>
</protein>
<proteinExistence type="predicted"/>
<sequence length="109" mass="12380">MSRPYSVYALSHVHVQAALVVDAGQDMAACMDMAAIAQLNNCYQLLVKSAWFRRLNLRRNQVWAFLDQGSLIKDPEIQVTIALIEGPQRKHTTLLVDCLNHDEPQYHCT</sequence>
<organism evidence="1 2">
    <name type="scientific">Canavalia gladiata</name>
    <name type="common">Sword bean</name>
    <name type="synonym">Dolichos gladiatus</name>
    <dbReference type="NCBI Taxonomy" id="3824"/>
    <lineage>
        <taxon>Eukaryota</taxon>
        <taxon>Viridiplantae</taxon>
        <taxon>Streptophyta</taxon>
        <taxon>Embryophyta</taxon>
        <taxon>Tracheophyta</taxon>
        <taxon>Spermatophyta</taxon>
        <taxon>Magnoliopsida</taxon>
        <taxon>eudicotyledons</taxon>
        <taxon>Gunneridae</taxon>
        <taxon>Pentapetalae</taxon>
        <taxon>rosids</taxon>
        <taxon>fabids</taxon>
        <taxon>Fabales</taxon>
        <taxon>Fabaceae</taxon>
        <taxon>Papilionoideae</taxon>
        <taxon>50 kb inversion clade</taxon>
        <taxon>NPAAA clade</taxon>
        <taxon>indigoferoid/millettioid clade</taxon>
        <taxon>Phaseoleae</taxon>
        <taxon>Canavalia</taxon>
    </lineage>
</organism>